<dbReference type="GO" id="GO:0046983">
    <property type="term" value="F:protein dimerization activity"/>
    <property type="evidence" value="ECO:0007669"/>
    <property type="project" value="InterPro"/>
</dbReference>
<dbReference type="AlphaFoldDB" id="A0A329SNW7"/>
<dbReference type="SUPFAM" id="SSF53098">
    <property type="entry name" value="Ribonuclease H-like"/>
    <property type="match status" value="1"/>
</dbReference>
<name>A0A329SNW7_9STRA</name>
<protein>
    <recommendedName>
        <fullName evidence="2">HAT C-terminal dimerisation domain-containing protein</fullName>
    </recommendedName>
</protein>
<evidence type="ECO:0000313" key="3">
    <source>
        <dbReference type="EMBL" id="RAW38305.1"/>
    </source>
</evidence>
<proteinExistence type="predicted"/>
<gene>
    <name evidence="3" type="ORF">PC110_g5494</name>
</gene>
<dbReference type="InterPro" id="IPR012337">
    <property type="entry name" value="RNaseH-like_sf"/>
</dbReference>
<dbReference type="Pfam" id="PF05699">
    <property type="entry name" value="Dimer_Tnp_hAT"/>
    <property type="match status" value="1"/>
</dbReference>
<evidence type="ECO:0000256" key="1">
    <source>
        <dbReference type="SAM" id="MobiDB-lite"/>
    </source>
</evidence>
<evidence type="ECO:0000313" key="4">
    <source>
        <dbReference type="Proteomes" id="UP000251314"/>
    </source>
</evidence>
<keyword evidence="4" id="KW-1185">Reference proteome</keyword>
<feature type="domain" description="HAT C-terminal dimerisation" evidence="2">
    <location>
        <begin position="202"/>
        <end position="267"/>
    </location>
</feature>
<reference evidence="3 4" key="1">
    <citation type="submission" date="2018-01" db="EMBL/GenBank/DDBJ databases">
        <title>Draft genome of the strawberry crown rot pathogen Phytophthora cactorum.</title>
        <authorList>
            <person name="Armitage A.D."/>
            <person name="Lysoe E."/>
            <person name="Nellist C.F."/>
            <person name="Harrison R.J."/>
            <person name="Brurberg M.B."/>
        </authorList>
    </citation>
    <scope>NUCLEOTIDE SEQUENCE [LARGE SCALE GENOMIC DNA]</scope>
    <source>
        <strain evidence="3 4">10300</strain>
    </source>
</reference>
<accession>A0A329SNW7</accession>
<dbReference type="EMBL" id="MJFZ01000092">
    <property type="protein sequence ID" value="RAW38305.1"/>
    <property type="molecule type" value="Genomic_DNA"/>
</dbReference>
<feature type="compositionally biased region" description="Low complexity" evidence="1">
    <location>
        <begin position="1"/>
        <end position="16"/>
    </location>
</feature>
<dbReference type="Proteomes" id="UP000251314">
    <property type="component" value="Unassembled WGS sequence"/>
</dbReference>
<comment type="caution">
    <text evidence="3">The sequence shown here is derived from an EMBL/GenBank/DDBJ whole genome shotgun (WGS) entry which is preliminary data.</text>
</comment>
<evidence type="ECO:0000259" key="2">
    <source>
        <dbReference type="Pfam" id="PF05699"/>
    </source>
</evidence>
<organism evidence="3 4">
    <name type="scientific">Phytophthora cactorum</name>
    <dbReference type="NCBI Taxonomy" id="29920"/>
    <lineage>
        <taxon>Eukaryota</taxon>
        <taxon>Sar</taxon>
        <taxon>Stramenopiles</taxon>
        <taxon>Oomycota</taxon>
        <taxon>Peronosporomycetes</taxon>
        <taxon>Peronosporales</taxon>
        <taxon>Peronosporaceae</taxon>
        <taxon>Phytophthora</taxon>
    </lineage>
</organism>
<sequence>MSSLSPPSPSSSTSGSQQPVVDPLPPDRRGGRPQDPIWDEVLVEDGIVSCLKCEKIIHTSGKTHVERVRYHFEKKCSKRLNTPLITSDFVKQLEKALAILSVLSTFQKAFEKNTKPPSDVYRMFLELPEQYNALSIPISDLGKIGQILKERFDFIYGDAHGVAYLLDPRYLGQNMDDGTREQVQSFITHGQQSVEVTLVYKKKLPVFQYWNGRSQFPLLRDVALTVFSANCSSAAAERNFSAHKFVHSQARNRLQDASVEKLVFLFFNAKNFDNEDMAFYEMTDDLADASVDEDSSNEDSDFEYY</sequence>
<dbReference type="OrthoDB" id="113261at2759"/>
<feature type="region of interest" description="Disordered" evidence="1">
    <location>
        <begin position="1"/>
        <end position="36"/>
    </location>
</feature>
<dbReference type="VEuPathDB" id="FungiDB:PC110_g5494"/>
<dbReference type="STRING" id="29920.A0A329SNW7"/>
<dbReference type="InterPro" id="IPR008906">
    <property type="entry name" value="HATC_C_dom"/>
</dbReference>